<evidence type="ECO:0000256" key="3">
    <source>
        <dbReference type="SAM" id="Phobius"/>
    </source>
</evidence>
<evidence type="ECO:0000256" key="2">
    <source>
        <dbReference type="SAM" id="MobiDB-lite"/>
    </source>
</evidence>
<feature type="region of interest" description="Disordered" evidence="2">
    <location>
        <begin position="200"/>
        <end position="261"/>
    </location>
</feature>
<accession>A0A9X3UEG2</accession>
<dbReference type="Proteomes" id="UP001151234">
    <property type="component" value="Unassembled WGS sequence"/>
</dbReference>
<comment type="caution">
    <text evidence="4">The sequence shown here is derived from an EMBL/GenBank/DDBJ whole genome shotgun (WGS) entry which is preliminary data.</text>
</comment>
<dbReference type="AlphaFoldDB" id="A0A9X3UEG2"/>
<reference evidence="4" key="1">
    <citation type="submission" date="2022-11" db="EMBL/GenBank/DDBJ databases">
        <title>Draft genome sequence of Hoeflea poritis E7-10 and Hoeflea prorocentri PM5-8, separated from scleractinian coral Porites lutea and marine dinoflagellate.</title>
        <authorList>
            <person name="Zhang G."/>
            <person name="Wei Q."/>
            <person name="Cai L."/>
        </authorList>
    </citation>
    <scope>NUCLEOTIDE SEQUENCE</scope>
    <source>
        <strain evidence="4">PM5-8</strain>
    </source>
</reference>
<keyword evidence="3" id="KW-0472">Membrane</keyword>
<keyword evidence="3" id="KW-1133">Transmembrane helix</keyword>
<name>A0A9X3UEG2_9HYPH</name>
<keyword evidence="3" id="KW-0812">Transmembrane</keyword>
<protein>
    <submittedName>
        <fullName evidence="4">Uncharacterized protein</fullName>
    </submittedName>
</protein>
<sequence>MVDFVAVIEKAVSGLNDNTPEMREKVYEKARGAIRRQLENLNPPVTDAVREKQLAKLEEAIQEIEDRNTEAFSDFDEDAFADILTDAQIDADDIGDEEDIIPREPTRSRPARSARPTIEDEFDDEDDEDDYDDVSLDDSVRPEARRLGDSNSADYLQPRRSGGFGTIIAVAAAIVVILVVAIGLWTFRGTLSAMVFGSGSDVETADSQPASSDGQQAASGNEANSGEGQPAGTSGPDKFTQRLMPDGSEVDEGPGTSPDLEVDAEGRSVAALDLSQPDAASTDGQPAAGTDTAEQPDGAATAAPPQVGQKMFLYEERLGQQAPTAEEGSVVWSIVRESPGDNLPPEPAIEAQINVPGKGLSAILTIKRNADQSLPASHLIEIVFAVTEEFDGNGIGSIQNFALKQTEQDTGDSLIAVPAKITDSFFMIALNDYVEAVQLNLRLLRERNWIDLPVSYGNGRRALLTLEKGSTGAEVFDQVIRAWEARTAGGTQ</sequence>
<evidence type="ECO:0000313" key="4">
    <source>
        <dbReference type="EMBL" id="MDA5397130.1"/>
    </source>
</evidence>
<feature type="region of interest" description="Disordered" evidence="2">
    <location>
        <begin position="275"/>
        <end position="303"/>
    </location>
</feature>
<feature type="transmembrane region" description="Helical" evidence="3">
    <location>
        <begin position="164"/>
        <end position="187"/>
    </location>
</feature>
<proteinExistence type="predicted"/>
<feature type="coiled-coil region" evidence="1">
    <location>
        <begin position="47"/>
        <end position="74"/>
    </location>
</feature>
<dbReference type="RefSeq" id="WP_267988600.1">
    <property type="nucleotide sequence ID" value="NZ_JAPJZI010000001.1"/>
</dbReference>
<evidence type="ECO:0000313" key="5">
    <source>
        <dbReference type="Proteomes" id="UP001151234"/>
    </source>
</evidence>
<feature type="compositionally biased region" description="Acidic residues" evidence="2">
    <location>
        <begin position="119"/>
        <end position="136"/>
    </location>
</feature>
<dbReference type="EMBL" id="JAPJZI010000001">
    <property type="protein sequence ID" value="MDA5397130.1"/>
    <property type="molecule type" value="Genomic_DNA"/>
</dbReference>
<gene>
    <name evidence="4" type="ORF">OQ273_00975</name>
</gene>
<evidence type="ECO:0000256" key="1">
    <source>
        <dbReference type="SAM" id="Coils"/>
    </source>
</evidence>
<feature type="region of interest" description="Disordered" evidence="2">
    <location>
        <begin position="92"/>
        <end position="158"/>
    </location>
</feature>
<keyword evidence="1" id="KW-0175">Coiled coil</keyword>
<feature type="compositionally biased region" description="Polar residues" evidence="2">
    <location>
        <begin position="205"/>
        <end position="227"/>
    </location>
</feature>
<feature type="compositionally biased region" description="Basic and acidic residues" evidence="2">
    <location>
        <begin position="138"/>
        <end position="148"/>
    </location>
</feature>
<keyword evidence="5" id="KW-1185">Reference proteome</keyword>
<organism evidence="4 5">
    <name type="scientific">Hoeflea prorocentri</name>
    <dbReference type="NCBI Taxonomy" id="1922333"/>
    <lineage>
        <taxon>Bacteria</taxon>
        <taxon>Pseudomonadati</taxon>
        <taxon>Pseudomonadota</taxon>
        <taxon>Alphaproteobacteria</taxon>
        <taxon>Hyphomicrobiales</taxon>
        <taxon>Rhizobiaceae</taxon>
        <taxon>Hoeflea</taxon>
    </lineage>
</organism>